<dbReference type="EMBL" id="CP021111">
    <property type="protein sequence ID" value="ARP96377.1"/>
    <property type="molecule type" value="Genomic_DNA"/>
</dbReference>
<feature type="region of interest" description="Disordered" evidence="6">
    <location>
        <begin position="184"/>
        <end position="206"/>
    </location>
</feature>
<name>A0A1W6ZGE3_9BORD</name>
<dbReference type="InterPro" id="IPR001647">
    <property type="entry name" value="HTH_TetR"/>
</dbReference>
<dbReference type="Pfam" id="PF00440">
    <property type="entry name" value="TetR_N"/>
    <property type="match status" value="1"/>
</dbReference>
<feature type="domain" description="HTH tetR-type" evidence="7">
    <location>
        <begin position="10"/>
        <end position="70"/>
    </location>
</feature>
<evidence type="ECO:0000313" key="8">
    <source>
        <dbReference type="EMBL" id="ARP96377.1"/>
    </source>
</evidence>
<evidence type="ECO:0000313" key="9">
    <source>
        <dbReference type="Proteomes" id="UP000194161"/>
    </source>
</evidence>
<reference evidence="8 9" key="1">
    <citation type="submission" date="2017-05" db="EMBL/GenBank/DDBJ databases">
        <title>Complete and WGS of Bordetella genogroups.</title>
        <authorList>
            <person name="Spilker T."/>
            <person name="LiPuma J."/>
        </authorList>
    </citation>
    <scope>NUCLEOTIDE SEQUENCE [LARGE SCALE GENOMIC DNA]</scope>
    <source>
        <strain evidence="8 9">AU7206</strain>
    </source>
</reference>
<dbReference type="PROSITE" id="PS50977">
    <property type="entry name" value="HTH_TETR_2"/>
    <property type="match status" value="1"/>
</dbReference>
<sequence>MPRVSREQADRNRLAIEAASSRLFRERGIDGVTVADLMAAAGLTHGGFYGHFESKDALAAVACEKAFAETVERWNGVAAGRTTPRAMIETYLSGAHRDHPGKGCPAAALAADVARHDGERPLQDAYVAGLKQFLAALASMQEGDDPTTRTRSAMAQLATMVGALTLARATRGDPISNQILAAARDALAPADEPRSAPPRGGARRKP</sequence>
<dbReference type="AlphaFoldDB" id="A0A1W6ZGE3"/>
<evidence type="ECO:0000256" key="5">
    <source>
        <dbReference type="PROSITE-ProRule" id="PRU00335"/>
    </source>
</evidence>
<keyword evidence="3 5" id="KW-0238">DNA-binding</keyword>
<dbReference type="PANTHER" id="PTHR47506">
    <property type="entry name" value="TRANSCRIPTIONAL REGULATORY PROTEIN"/>
    <property type="match status" value="1"/>
</dbReference>
<dbReference type="SUPFAM" id="SSF48498">
    <property type="entry name" value="Tetracyclin repressor-like, C-terminal domain"/>
    <property type="match status" value="1"/>
</dbReference>
<dbReference type="InterPro" id="IPR023772">
    <property type="entry name" value="DNA-bd_HTH_TetR-type_CS"/>
</dbReference>
<feature type="DNA-binding region" description="H-T-H motif" evidence="5">
    <location>
        <begin position="33"/>
        <end position="52"/>
    </location>
</feature>
<dbReference type="STRING" id="463040.CAL15_19565"/>
<dbReference type="InterPro" id="IPR009057">
    <property type="entry name" value="Homeodomain-like_sf"/>
</dbReference>
<keyword evidence="9" id="KW-1185">Reference proteome</keyword>
<dbReference type="KEGG" id="bgm:CAL15_19565"/>
<evidence type="ECO:0000256" key="2">
    <source>
        <dbReference type="ARBA" id="ARBA00023015"/>
    </source>
</evidence>
<evidence type="ECO:0000256" key="6">
    <source>
        <dbReference type="SAM" id="MobiDB-lite"/>
    </source>
</evidence>
<dbReference type="GO" id="GO:0003677">
    <property type="term" value="F:DNA binding"/>
    <property type="evidence" value="ECO:0007669"/>
    <property type="project" value="UniProtKB-UniRule"/>
</dbReference>
<dbReference type="Gene3D" id="1.10.357.10">
    <property type="entry name" value="Tetracycline Repressor, domain 2"/>
    <property type="match status" value="1"/>
</dbReference>
<accession>A0A1W6ZGE3</accession>
<evidence type="ECO:0000256" key="3">
    <source>
        <dbReference type="ARBA" id="ARBA00023125"/>
    </source>
</evidence>
<organism evidence="8 9">
    <name type="scientific">Bordetella genomosp. 13</name>
    <dbReference type="NCBI Taxonomy" id="463040"/>
    <lineage>
        <taxon>Bacteria</taxon>
        <taxon>Pseudomonadati</taxon>
        <taxon>Pseudomonadota</taxon>
        <taxon>Betaproteobacteria</taxon>
        <taxon>Burkholderiales</taxon>
        <taxon>Alcaligenaceae</taxon>
        <taxon>Bordetella</taxon>
    </lineage>
</organism>
<dbReference type="PANTHER" id="PTHR47506:SF7">
    <property type="entry name" value="TRANSCRIPTIONAL REGULATORY PROTEIN"/>
    <property type="match status" value="1"/>
</dbReference>
<evidence type="ECO:0000256" key="4">
    <source>
        <dbReference type="ARBA" id="ARBA00023163"/>
    </source>
</evidence>
<dbReference type="InterPro" id="IPR036271">
    <property type="entry name" value="Tet_transcr_reg_TetR-rel_C_sf"/>
</dbReference>
<dbReference type="PRINTS" id="PR00455">
    <property type="entry name" value="HTHTETR"/>
</dbReference>
<dbReference type="Gene3D" id="1.10.10.60">
    <property type="entry name" value="Homeodomain-like"/>
    <property type="match status" value="1"/>
</dbReference>
<dbReference type="PROSITE" id="PS01081">
    <property type="entry name" value="HTH_TETR_1"/>
    <property type="match status" value="1"/>
</dbReference>
<gene>
    <name evidence="8" type="ORF">CAL15_19565</name>
</gene>
<dbReference type="RefSeq" id="WP_086080029.1">
    <property type="nucleotide sequence ID" value="NZ_CP021111.1"/>
</dbReference>
<proteinExistence type="predicted"/>
<protein>
    <submittedName>
        <fullName evidence="8">TetR family transcriptional regulator</fullName>
    </submittedName>
</protein>
<keyword evidence="2" id="KW-0805">Transcription regulation</keyword>
<dbReference type="SUPFAM" id="SSF46689">
    <property type="entry name" value="Homeodomain-like"/>
    <property type="match status" value="1"/>
</dbReference>
<dbReference type="Proteomes" id="UP000194161">
    <property type="component" value="Chromosome"/>
</dbReference>
<dbReference type="OrthoDB" id="9798857at2"/>
<keyword evidence="4" id="KW-0804">Transcription</keyword>
<evidence type="ECO:0000256" key="1">
    <source>
        <dbReference type="ARBA" id="ARBA00022491"/>
    </source>
</evidence>
<keyword evidence="1" id="KW-0678">Repressor</keyword>
<evidence type="ECO:0000259" key="7">
    <source>
        <dbReference type="PROSITE" id="PS50977"/>
    </source>
</evidence>